<evidence type="ECO:0000313" key="2">
    <source>
        <dbReference type="Proteomes" id="UP000308730"/>
    </source>
</evidence>
<accession>A0A4S4MVZ8</accession>
<dbReference type="Pfam" id="PF07366">
    <property type="entry name" value="SnoaL"/>
    <property type="match status" value="1"/>
</dbReference>
<dbReference type="InterPro" id="IPR009959">
    <property type="entry name" value="Cyclase_SnoaL-like"/>
</dbReference>
<dbReference type="SUPFAM" id="SSF54427">
    <property type="entry name" value="NTF2-like"/>
    <property type="match status" value="1"/>
</dbReference>
<dbReference type="OrthoDB" id="21471at2759"/>
<gene>
    <name evidence="1" type="ORF">EUX98_g6638</name>
</gene>
<dbReference type="AlphaFoldDB" id="A0A4S4MVZ8"/>
<proteinExistence type="predicted"/>
<evidence type="ECO:0008006" key="3">
    <source>
        <dbReference type="Google" id="ProtNLM"/>
    </source>
</evidence>
<comment type="caution">
    <text evidence="1">The sequence shown here is derived from an EMBL/GenBank/DDBJ whole genome shotgun (WGS) entry which is preliminary data.</text>
</comment>
<organism evidence="1 2">
    <name type="scientific">Antrodiella citrinella</name>
    <dbReference type="NCBI Taxonomy" id="2447956"/>
    <lineage>
        <taxon>Eukaryota</taxon>
        <taxon>Fungi</taxon>
        <taxon>Dikarya</taxon>
        <taxon>Basidiomycota</taxon>
        <taxon>Agaricomycotina</taxon>
        <taxon>Agaricomycetes</taxon>
        <taxon>Polyporales</taxon>
        <taxon>Steccherinaceae</taxon>
        <taxon>Antrodiella</taxon>
    </lineage>
</organism>
<dbReference type="GO" id="GO:0030638">
    <property type="term" value="P:polyketide metabolic process"/>
    <property type="evidence" value="ECO:0007669"/>
    <property type="project" value="InterPro"/>
</dbReference>
<reference evidence="1 2" key="1">
    <citation type="submission" date="2019-02" db="EMBL/GenBank/DDBJ databases">
        <title>Genome sequencing of the rare red list fungi Antrodiella citrinella (Flaviporus citrinellus).</title>
        <authorList>
            <person name="Buettner E."/>
            <person name="Kellner H."/>
        </authorList>
    </citation>
    <scope>NUCLEOTIDE SEQUENCE [LARGE SCALE GENOMIC DNA]</scope>
    <source>
        <strain evidence="1 2">DSM 108506</strain>
    </source>
</reference>
<keyword evidence="2" id="KW-1185">Reference proteome</keyword>
<dbReference type="Proteomes" id="UP000308730">
    <property type="component" value="Unassembled WGS sequence"/>
</dbReference>
<protein>
    <recommendedName>
        <fullName evidence="3">SnoaL-like domain-containing protein</fullName>
    </recommendedName>
</protein>
<name>A0A4S4MVZ8_9APHY</name>
<sequence>MPVVSLSADQTAKRFGVHKAITNFPSSLTPQEEANVKVVLEYMEIAYSPKNNKGASSVKHLCAPGNTFAAPSTFPEADSAEAYSDSHARVMSSLQDLHIVQFDVVVAKENFVSLRYTATGSHIGEPHSGIAATRRKAEWTAAGNFVIDEQSGLIQHWWKDWDKMRMWKQLGWVRPDNDSVEFT</sequence>
<dbReference type="Gene3D" id="3.10.450.50">
    <property type="match status" value="1"/>
</dbReference>
<dbReference type="EMBL" id="SGPM01000243">
    <property type="protein sequence ID" value="THH27550.1"/>
    <property type="molecule type" value="Genomic_DNA"/>
</dbReference>
<evidence type="ECO:0000313" key="1">
    <source>
        <dbReference type="EMBL" id="THH27550.1"/>
    </source>
</evidence>
<dbReference type="InterPro" id="IPR032710">
    <property type="entry name" value="NTF2-like_dom_sf"/>
</dbReference>